<dbReference type="OrthoDB" id="6782159at2759"/>
<dbReference type="GO" id="GO:0071897">
    <property type="term" value="P:DNA biosynthetic process"/>
    <property type="evidence" value="ECO:0007669"/>
    <property type="project" value="UniProtKB-ARBA"/>
</dbReference>
<dbReference type="AlphaFoldDB" id="A0A8K0D0C7"/>
<name>A0A8K0D0C7_IGNLU</name>
<protein>
    <submittedName>
        <fullName evidence="1">Uncharacterized protein</fullName>
    </submittedName>
</protein>
<keyword evidence="2" id="KW-1185">Reference proteome</keyword>
<gene>
    <name evidence="1" type="ORF">ILUMI_12022</name>
</gene>
<evidence type="ECO:0000313" key="1">
    <source>
        <dbReference type="EMBL" id="KAF2894153.1"/>
    </source>
</evidence>
<sequence>MSVMLAVGKIRSEEVLYTTDNILRKVILYSGLMDAKIVIDVDEKSWHFSDETYNVFELQFEDSVGRKDTKSAQICAEKVLRVDEGHILSSGEKDALNKLLKKYEDVFGPFPEHKIDTGDHTPVYSSSYPIPNHKKEVLREEIDEMLSDELIEPYELPWASSL</sequence>
<comment type="caution">
    <text evidence="1">The sequence shown here is derived from an EMBL/GenBank/DDBJ whole genome shotgun (WGS) entry which is preliminary data.</text>
</comment>
<proteinExistence type="predicted"/>
<dbReference type="InterPro" id="IPR043502">
    <property type="entry name" value="DNA/RNA_pol_sf"/>
</dbReference>
<dbReference type="SUPFAM" id="SSF56672">
    <property type="entry name" value="DNA/RNA polymerases"/>
    <property type="match status" value="1"/>
</dbReference>
<accession>A0A8K0D0C7</accession>
<reference evidence="1" key="1">
    <citation type="submission" date="2019-08" db="EMBL/GenBank/DDBJ databases">
        <title>The genome of the North American firefly Photinus pyralis.</title>
        <authorList>
            <consortium name="Photinus pyralis genome working group"/>
            <person name="Fallon T.R."/>
            <person name="Sander Lower S.E."/>
            <person name="Weng J.-K."/>
        </authorList>
    </citation>
    <scope>NUCLEOTIDE SEQUENCE</scope>
    <source>
        <strain evidence="1">TRF0915ILg1</strain>
        <tissue evidence="1">Whole body</tissue>
    </source>
</reference>
<organism evidence="1 2">
    <name type="scientific">Ignelater luminosus</name>
    <name type="common">Cucubano</name>
    <name type="synonym">Pyrophorus luminosus</name>
    <dbReference type="NCBI Taxonomy" id="2038154"/>
    <lineage>
        <taxon>Eukaryota</taxon>
        <taxon>Metazoa</taxon>
        <taxon>Ecdysozoa</taxon>
        <taxon>Arthropoda</taxon>
        <taxon>Hexapoda</taxon>
        <taxon>Insecta</taxon>
        <taxon>Pterygota</taxon>
        <taxon>Neoptera</taxon>
        <taxon>Endopterygota</taxon>
        <taxon>Coleoptera</taxon>
        <taxon>Polyphaga</taxon>
        <taxon>Elateriformia</taxon>
        <taxon>Elateroidea</taxon>
        <taxon>Elateridae</taxon>
        <taxon>Agrypninae</taxon>
        <taxon>Pyrophorini</taxon>
        <taxon>Ignelater</taxon>
    </lineage>
</organism>
<feature type="non-terminal residue" evidence="1">
    <location>
        <position position="1"/>
    </location>
</feature>
<dbReference type="Proteomes" id="UP000801492">
    <property type="component" value="Unassembled WGS sequence"/>
</dbReference>
<dbReference type="Gene3D" id="3.10.10.10">
    <property type="entry name" value="HIV Type 1 Reverse Transcriptase, subunit A, domain 1"/>
    <property type="match status" value="1"/>
</dbReference>
<evidence type="ECO:0000313" key="2">
    <source>
        <dbReference type="Proteomes" id="UP000801492"/>
    </source>
</evidence>
<dbReference type="EMBL" id="VTPC01007279">
    <property type="protein sequence ID" value="KAF2894153.1"/>
    <property type="molecule type" value="Genomic_DNA"/>
</dbReference>